<sequence>MQNTTSNDATDIFDHKFHTYFTKVITELKSANTALNHSTNAVKKAAATSTNSVEVLASILEVLTSTNEALKSTSEALTCLTETLPHSIQNSSSKVSALSSTTDALSRVTNALSTVTSTIPHVTQSLINTSGSLTHATALFLTTTTHAIPNVLEHTTTSSQNTTNAIPDVIEHTTTKVVTKEVCKDPNNIDYIKSVINEVIDRYYVVLKQEKYNSTEASMIKLMSQFSLIMSMILDSAPSESDKPGEKNHANKSLADMLKSYYIIRTGNVAHNIGTYTNYGGYINNDNYSLNVMFIQEQIPLEKNIYELVGKMNILLRHMMVVLKHPLVNFATVCIF</sequence>
<reference evidence="1" key="1">
    <citation type="journal article" date="2020" name="Nature">
        <title>Giant virus diversity and host interactions through global metagenomics.</title>
        <authorList>
            <person name="Schulz F."/>
            <person name="Roux S."/>
            <person name="Paez-Espino D."/>
            <person name="Jungbluth S."/>
            <person name="Walsh D.A."/>
            <person name="Denef V.J."/>
            <person name="McMahon K.D."/>
            <person name="Konstantinidis K.T."/>
            <person name="Eloe-Fadrosh E.A."/>
            <person name="Kyrpides N.C."/>
            <person name="Woyke T."/>
        </authorList>
    </citation>
    <scope>NUCLEOTIDE SEQUENCE</scope>
    <source>
        <strain evidence="1">GVMAG-M-3300023179-150</strain>
    </source>
</reference>
<dbReference type="EMBL" id="MN739750">
    <property type="protein sequence ID" value="QHT24856.1"/>
    <property type="molecule type" value="Genomic_DNA"/>
</dbReference>
<protein>
    <submittedName>
        <fullName evidence="1">Uncharacterized protein</fullName>
    </submittedName>
</protein>
<evidence type="ECO:0000313" key="1">
    <source>
        <dbReference type="EMBL" id="QHT24856.1"/>
    </source>
</evidence>
<accession>A0A6C0E6Q7</accession>
<organism evidence="1">
    <name type="scientific">viral metagenome</name>
    <dbReference type="NCBI Taxonomy" id="1070528"/>
    <lineage>
        <taxon>unclassified sequences</taxon>
        <taxon>metagenomes</taxon>
        <taxon>organismal metagenomes</taxon>
    </lineage>
</organism>
<dbReference type="AlphaFoldDB" id="A0A6C0E6Q7"/>
<name>A0A6C0E6Q7_9ZZZZ</name>
<proteinExistence type="predicted"/>